<evidence type="ECO:0000313" key="8">
    <source>
        <dbReference type="Proteomes" id="UP000766486"/>
    </source>
</evidence>
<dbReference type="PANTHER" id="PTHR48182:SF2">
    <property type="entry name" value="PROTEIN SERAC1"/>
    <property type="match status" value="1"/>
</dbReference>
<reference evidence="7 8" key="1">
    <citation type="submission" date="2019-06" db="EMBL/GenBank/DDBJ databases">
        <authorList>
            <person name="Broberg M."/>
        </authorList>
    </citation>
    <scope>NUCLEOTIDE SEQUENCE [LARGE SCALE GENOMIC DNA]</scope>
</reference>
<evidence type="ECO:0000256" key="2">
    <source>
        <dbReference type="ARBA" id="ARBA00004240"/>
    </source>
</evidence>
<evidence type="ECO:0000256" key="5">
    <source>
        <dbReference type="ARBA" id="ARBA00023128"/>
    </source>
</evidence>
<gene>
    <name evidence="7" type="ORF">CLO192961_LOCUS34513</name>
</gene>
<comment type="subcellular location">
    <subcellularLocation>
        <location evidence="2">Endoplasmic reticulum</location>
    </subcellularLocation>
    <subcellularLocation>
        <location evidence="3">Membrane</location>
    </subcellularLocation>
    <subcellularLocation>
        <location evidence="1">Mitochondrion</location>
    </subcellularLocation>
</comment>
<keyword evidence="4" id="KW-0256">Endoplasmic reticulum</keyword>
<dbReference type="EMBL" id="CABFNS010000283">
    <property type="protein sequence ID" value="VUC20827.1"/>
    <property type="molecule type" value="Genomic_DNA"/>
</dbReference>
<evidence type="ECO:0000256" key="6">
    <source>
        <dbReference type="ARBA" id="ARBA00023136"/>
    </source>
</evidence>
<sequence>MSSIRFQGVSNVEQFFEIKSYLEGLKGNGFLQSSGVAPRAGGDFEATITFSDRADKDRAMGILRDYLPETFPEISTDDKFMGITILACPESYQEGNIVDIISVHGLEGHATNTWTCSSPNARVWLRDFLPRDIPNARVMSFGYESHVRSKSVAEIEDTARQLLNGLKSKRETENACSRPLIFIAHSLGGLVVKKASFLLSVLYHPKEKREADNTYIGYIDSTINQCLQFNSRPHMLCDILRNPT</sequence>
<protein>
    <recommendedName>
        <fullName evidence="9">DUF676 domain-containing protein</fullName>
    </recommendedName>
</protein>
<dbReference type="PANTHER" id="PTHR48182">
    <property type="entry name" value="PROTEIN SERAC1"/>
    <property type="match status" value="1"/>
</dbReference>
<name>A0ABY6TQD4_BIOOC</name>
<evidence type="ECO:0000313" key="7">
    <source>
        <dbReference type="EMBL" id="VUC20827.1"/>
    </source>
</evidence>
<dbReference type="InterPro" id="IPR029058">
    <property type="entry name" value="AB_hydrolase_fold"/>
</dbReference>
<evidence type="ECO:0000256" key="4">
    <source>
        <dbReference type="ARBA" id="ARBA00022824"/>
    </source>
</evidence>
<evidence type="ECO:0000256" key="3">
    <source>
        <dbReference type="ARBA" id="ARBA00004370"/>
    </source>
</evidence>
<dbReference type="Gene3D" id="3.40.50.1820">
    <property type="entry name" value="alpha/beta hydrolase"/>
    <property type="match status" value="1"/>
</dbReference>
<accession>A0ABY6TQD4</accession>
<evidence type="ECO:0008006" key="9">
    <source>
        <dbReference type="Google" id="ProtNLM"/>
    </source>
</evidence>
<comment type="caution">
    <text evidence="7">The sequence shown here is derived from an EMBL/GenBank/DDBJ whole genome shotgun (WGS) entry which is preliminary data.</text>
</comment>
<dbReference type="Proteomes" id="UP000766486">
    <property type="component" value="Unassembled WGS sequence"/>
</dbReference>
<keyword evidence="8" id="KW-1185">Reference proteome</keyword>
<keyword evidence="6" id="KW-0472">Membrane</keyword>
<proteinExistence type="predicted"/>
<organism evidence="7 8">
    <name type="scientific">Bionectria ochroleuca</name>
    <name type="common">Gliocladium roseum</name>
    <dbReference type="NCBI Taxonomy" id="29856"/>
    <lineage>
        <taxon>Eukaryota</taxon>
        <taxon>Fungi</taxon>
        <taxon>Dikarya</taxon>
        <taxon>Ascomycota</taxon>
        <taxon>Pezizomycotina</taxon>
        <taxon>Sordariomycetes</taxon>
        <taxon>Hypocreomycetidae</taxon>
        <taxon>Hypocreales</taxon>
        <taxon>Bionectriaceae</taxon>
        <taxon>Clonostachys</taxon>
    </lineage>
</organism>
<keyword evidence="5" id="KW-0496">Mitochondrion</keyword>
<dbReference type="SUPFAM" id="SSF53474">
    <property type="entry name" value="alpha/beta-Hydrolases"/>
    <property type="match status" value="1"/>
</dbReference>
<dbReference type="InterPro" id="IPR052374">
    <property type="entry name" value="SERAC1"/>
</dbReference>
<evidence type="ECO:0000256" key="1">
    <source>
        <dbReference type="ARBA" id="ARBA00004173"/>
    </source>
</evidence>